<dbReference type="Proteomes" id="UP001154252">
    <property type="component" value="Unassembled WGS sequence"/>
</dbReference>
<feature type="non-terminal residue" evidence="2">
    <location>
        <position position="85"/>
    </location>
</feature>
<reference evidence="2" key="1">
    <citation type="submission" date="2021-07" db="EMBL/GenBank/DDBJ databases">
        <authorList>
            <person name="Branca A.L. A."/>
        </authorList>
    </citation>
    <scope>NUCLEOTIDE SEQUENCE</scope>
</reference>
<feature type="region of interest" description="Disordered" evidence="1">
    <location>
        <begin position="1"/>
        <end position="30"/>
    </location>
</feature>
<feature type="compositionally biased region" description="Polar residues" evidence="1">
    <location>
        <begin position="18"/>
        <end position="30"/>
    </location>
</feature>
<sequence>LGPLKRQVAPSLGVEVATEQSGTGVGTASSGMLQHLDEGCRQGEGVERLVSKRVLLTHREYLLGSIIELCVQEARLPEGTPAFRL</sequence>
<name>A0A9W4K0U9_9EURO</name>
<dbReference type="AlphaFoldDB" id="A0A9W4K0U9"/>
<evidence type="ECO:0000256" key="1">
    <source>
        <dbReference type="SAM" id="MobiDB-lite"/>
    </source>
</evidence>
<keyword evidence="3" id="KW-1185">Reference proteome</keyword>
<dbReference type="EMBL" id="CAJVRC010000055">
    <property type="protein sequence ID" value="CAG8880476.1"/>
    <property type="molecule type" value="Genomic_DNA"/>
</dbReference>
<gene>
    <name evidence="2" type="ORF">PEGY_LOCUS28</name>
</gene>
<proteinExistence type="predicted"/>
<comment type="caution">
    <text evidence="2">The sequence shown here is derived from an EMBL/GenBank/DDBJ whole genome shotgun (WGS) entry which is preliminary data.</text>
</comment>
<organism evidence="2 3">
    <name type="scientific">Penicillium egyptiacum</name>
    <dbReference type="NCBI Taxonomy" id="1303716"/>
    <lineage>
        <taxon>Eukaryota</taxon>
        <taxon>Fungi</taxon>
        <taxon>Dikarya</taxon>
        <taxon>Ascomycota</taxon>
        <taxon>Pezizomycotina</taxon>
        <taxon>Eurotiomycetes</taxon>
        <taxon>Eurotiomycetidae</taxon>
        <taxon>Eurotiales</taxon>
        <taxon>Aspergillaceae</taxon>
        <taxon>Penicillium</taxon>
    </lineage>
</organism>
<evidence type="ECO:0000313" key="3">
    <source>
        <dbReference type="Proteomes" id="UP001154252"/>
    </source>
</evidence>
<feature type="non-terminal residue" evidence="2">
    <location>
        <position position="1"/>
    </location>
</feature>
<evidence type="ECO:0000313" key="2">
    <source>
        <dbReference type="EMBL" id="CAG8880476.1"/>
    </source>
</evidence>
<accession>A0A9W4K0U9</accession>
<protein>
    <submittedName>
        <fullName evidence="2">Uncharacterized protein</fullName>
    </submittedName>
</protein>